<dbReference type="AlphaFoldDB" id="A0A371HUT5"/>
<evidence type="ECO:0000259" key="1">
    <source>
        <dbReference type="Pfam" id="PF24924"/>
    </source>
</evidence>
<dbReference type="Pfam" id="PF24924">
    <property type="entry name" value="DUF7745"/>
    <property type="match status" value="1"/>
</dbReference>
<protein>
    <recommendedName>
        <fullName evidence="1">DUF7745 domain-containing protein</fullName>
    </recommendedName>
</protein>
<proteinExistence type="predicted"/>
<comment type="caution">
    <text evidence="2">The sequence shown here is derived from an EMBL/GenBank/DDBJ whole genome shotgun (WGS) entry which is preliminary data.</text>
</comment>
<reference evidence="2" key="1">
    <citation type="submission" date="2018-05" db="EMBL/GenBank/DDBJ databases">
        <title>Draft genome of Mucuna pruriens seed.</title>
        <authorList>
            <person name="Nnadi N.E."/>
            <person name="Vos R."/>
            <person name="Hasami M.H."/>
            <person name="Devisetty U.K."/>
            <person name="Aguiy J.C."/>
        </authorList>
    </citation>
    <scope>NUCLEOTIDE SEQUENCE [LARGE SCALE GENOMIC DNA]</scope>
    <source>
        <strain evidence="2">JCA_2017</strain>
    </source>
</reference>
<feature type="non-terminal residue" evidence="2">
    <location>
        <position position="1"/>
    </location>
</feature>
<gene>
    <name evidence="2" type="ORF">CR513_09435</name>
</gene>
<dbReference type="EMBL" id="QJKJ01001666">
    <property type="protein sequence ID" value="RDY06558.1"/>
    <property type="molecule type" value="Genomic_DNA"/>
</dbReference>
<evidence type="ECO:0000313" key="3">
    <source>
        <dbReference type="Proteomes" id="UP000257109"/>
    </source>
</evidence>
<keyword evidence="3" id="KW-1185">Reference proteome</keyword>
<dbReference type="PANTHER" id="PTHR48154">
    <property type="entry name" value="PROTEIN, PUTATIVE-RELATED"/>
    <property type="match status" value="1"/>
</dbReference>
<feature type="domain" description="DUF7745" evidence="1">
    <location>
        <begin position="7"/>
        <end position="78"/>
    </location>
</feature>
<evidence type="ECO:0000313" key="2">
    <source>
        <dbReference type="EMBL" id="RDY06558.1"/>
    </source>
</evidence>
<organism evidence="2 3">
    <name type="scientific">Mucuna pruriens</name>
    <name type="common">Velvet bean</name>
    <name type="synonym">Dolichos pruriens</name>
    <dbReference type="NCBI Taxonomy" id="157652"/>
    <lineage>
        <taxon>Eukaryota</taxon>
        <taxon>Viridiplantae</taxon>
        <taxon>Streptophyta</taxon>
        <taxon>Embryophyta</taxon>
        <taxon>Tracheophyta</taxon>
        <taxon>Spermatophyta</taxon>
        <taxon>Magnoliopsida</taxon>
        <taxon>eudicotyledons</taxon>
        <taxon>Gunneridae</taxon>
        <taxon>Pentapetalae</taxon>
        <taxon>rosids</taxon>
        <taxon>fabids</taxon>
        <taxon>Fabales</taxon>
        <taxon>Fabaceae</taxon>
        <taxon>Papilionoideae</taxon>
        <taxon>50 kb inversion clade</taxon>
        <taxon>NPAAA clade</taxon>
        <taxon>indigoferoid/millettioid clade</taxon>
        <taxon>Phaseoleae</taxon>
        <taxon>Mucuna</taxon>
    </lineage>
</organism>
<dbReference type="OrthoDB" id="1743443at2759"/>
<dbReference type="InterPro" id="IPR056647">
    <property type="entry name" value="DUF7745"/>
</dbReference>
<accession>A0A371HUT5</accession>
<dbReference type="Proteomes" id="UP000257109">
    <property type="component" value="Unassembled WGS sequence"/>
</dbReference>
<name>A0A371HUT5_MUCPR</name>
<dbReference type="PANTHER" id="PTHR48154:SF1">
    <property type="entry name" value="PROTEIN, PUTATIVE-RELATED"/>
    <property type="match status" value="1"/>
</dbReference>
<sequence>MAEGPRGKYGKILGLLQIDVQSDALAILVQFYDAPLKCFTFKDFQLTPTLEEYKCILRMPIEGSSVYFHKGISPILGNCSQVEQMQYAE</sequence>